<dbReference type="InterPro" id="IPR012919">
    <property type="entry name" value="SUN_dom"/>
</dbReference>
<feature type="region of interest" description="Disordered" evidence="6">
    <location>
        <begin position="174"/>
        <end position="194"/>
    </location>
</feature>
<dbReference type="EMBL" id="CAUEEQ010005113">
    <property type="protein sequence ID" value="CAJ0928403.1"/>
    <property type="molecule type" value="Genomic_DNA"/>
</dbReference>
<evidence type="ECO:0000259" key="8">
    <source>
        <dbReference type="PROSITE" id="PS51469"/>
    </source>
</evidence>
<dbReference type="InterPro" id="IPR040994">
    <property type="entry name" value="Sun_CC2"/>
</dbReference>
<feature type="transmembrane region" description="Helical" evidence="7">
    <location>
        <begin position="132"/>
        <end position="157"/>
    </location>
</feature>
<dbReference type="PROSITE" id="PS51469">
    <property type="entry name" value="SUN"/>
    <property type="match status" value="1"/>
</dbReference>
<evidence type="ECO:0000256" key="6">
    <source>
        <dbReference type="SAM" id="MobiDB-lite"/>
    </source>
</evidence>
<evidence type="ECO:0000256" key="4">
    <source>
        <dbReference type="ARBA" id="ARBA00023136"/>
    </source>
</evidence>
<keyword evidence="10" id="KW-1185">Reference proteome</keyword>
<proteinExistence type="predicted"/>
<evidence type="ECO:0000256" key="7">
    <source>
        <dbReference type="SAM" id="Phobius"/>
    </source>
</evidence>
<keyword evidence="4 7" id="KW-0472">Membrane</keyword>
<keyword evidence="3 7" id="KW-1133">Transmembrane helix</keyword>
<feature type="coiled-coil region" evidence="5">
    <location>
        <begin position="305"/>
        <end position="332"/>
    </location>
</feature>
<protein>
    <recommendedName>
        <fullName evidence="8">SUN domain-containing protein</fullName>
    </recommendedName>
</protein>
<gene>
    <name evidence="9" type="ORF">RIMI_LOCUS3410264</name>
</gene>
<dbReference type="PANTHER" id="PTHR12911">
    <property type="entry name" value="SAD1/UNC-84-LIKE PROTEIN-RELATED"/>
    <property type="match status" value="1"/>
</dbReference>
<keyword evidence="5" id="KW-0175">Coiled coil</keyword>
<dbReference type="Gene3D" id="2.60.120.260">
    <property type="entry name" value="Galactose-binding domain-like"/>
    <property type="match status" value="1"/>
</dbReference>
<organism evidence="9 10">
    <name type="scientific">Ranitomeya imitator</name>
    <name type="common">mimic poison frog</name>
    <dbReference type="NCBI Taxonomy" id="111125"/>
    <lineage>
        <taxon>Eukaryota</taxon>
        <taxon>Metazoa</taxon>
        <taxon>Chordata</taxon>
        <taxon>Craniata</taxon>
        <taxon>Vertebrata</taxon>
        <taxon>Euteleostomi</taxon>
        <taxon>Amphibia</taxon>
        <taxon>Batrachia</taxon>
        <taxon>Anura</taxon>
        <taxon>Neobatrachia</taxon>
        <taxon>Hyloidea</taxon>
        <taxon>Dendrobatidae</taxon>
        <taxon>Dendrobatinae</taxon>
        <taxon>Ranitomeya</taxon>
    </lineage>
</organism>
<evidence type="ECO:0000256" key="1">
    <source>
        <dbReference type="ARBA" id="ARBA00004540"/>
    </source>
</evidence>
<reference evidence="9" key="1">
    <citation type="submission" date="2023-07" db="EMBL/GenBank/DDBJ databases">
        <authorList>
            <person name="Stuckert A."/>
        </authorList>
    </citation>
    <scope>NUCLEOTIDE SEQUENCE</scope>
</reference>
<name>A0ABN9KY52_9NEOB</name>
<dbReference type="PANTHER" id="PTHR12911:SF23">
    <property type="entry name" value="SUN DOMAIN-CONTAINING PROTEIN 1"/>
    <property type="match status" value="1"/>
</dbReference>
<feature type="domain" description="SUN" evidence="8">
    <location>
        <begin position="461"/>
        <end position="622"/>
    </location>
</feature>
<dbReference type="Pfam" id="PF07738">
    <property type="entry name" value="Sad1_UNC"/>
    <property type="match status" value="1"/>
</dbReference>
<dbReference type="Pfam" id="PF18580">
    <property type="entry name" value="HTH_SUN2"/>
    <property type="match status" value="1"/>
</dbReference>
<evidence type="ECO:0000313" key="10">
    <source>
        <dbReference type="Proteomes" id="UP001176940"/>
    </source>
</evidence>
<comment type="caution">
    <text evidence="9">The sequence shown here is derived from an EMBL/GenBank/DDBJ whole genome shotgun (WGS) entry which is preliminary data.</text>
</comment>
<dbReference type="InterPro" id="IPR045119">
    <property type="entry name" value="SUN1-5"/>
</dbReference>
<evidence type="ECO:0000256" key="3">
    <source>
        <dbReference type="ARBA" id="ARBA00022989"/>
    </source>
</evidence>
<evidence type="ECO:0000256" key="5">
    <source>
        <dbReference type="SAM" id="Coils"/>
    </source>
</evidence>
<feature type="compositionally biased region" description="Basic and acidic residues" evidence="6">
    <location>
        <begin position="177"/>
        <end position="194"/>
    </location>
</feature>
<evidence type="ECO:0000313" key="9">
    <source>
        <dbReference type="EMBL" id="CAJ0928403.1"/>
    </source>
</evidence>
<dbReference type="Proteomes" id="UP001176940">
    <property type="component" value="Unassembled WGS sequence"/>
</dbReference>
<sequence length="623" mass="69767">MLSERSDVLTAYSAVPAAAASSYSTSTKVYSRDRGHKSRERSQYVHKAVVLVRRTMSSLTALLVNLFHVITMKLGFETKAHSNFCGSMNVKAHQSEAGHLHVNGETLCSLLMRAARRAAAAGWFVSRKVLSFLWLAIVSPGLWLWGFDTLLAMLPLFSRSSTYTTQSIEDPIPILKPAEDGHAPSTDQKESRREFDVRMKELEKKFGSVAANQNHQMEDYNKLKLLVEDIQKQIGQINDQGRMSALISGLVNEHLGKIKTSVQDPTTEDHSISRNHEARLLHLEALLTKLSEAVAEDRKRAQSNASEGIQDLNLLRSRIESLEQNFEAYKAEFLKDWRPSCDLPDCLLQKVDARVREYVQMMFGSQANLPEALLQWLSANFVSNEDFSARLQELELRLLRNITNYVSLTGKVPTSQTVEETVKGGIAGITEKEARVIVNNALKLYAQDRTGMVDFALESGGGSILGTRCSETYETKTALVSLFGIPLWYLSQSPRVVIQPDMYPGNCWAFKGAQGYLVVRLSMEIFPTAFSLEHIPKSMSPTGNITSAPKDFAVYGLENEYQEGGTLLVQAVYSEDGEPLQVFHVTENNRDSFQIVELRILSNWGHNNYTCLYRFRAHGTPAK</sequence>
<keyword evidence="2 7" id="KW-0812">Transmembrane</keyword>
<accession>A0ABN9KY52</accession>
<comment type="subcellular location">
    <subcellularLocation>
        <location evidence="1">Nucleus inner membrane</location>
    </subcellularLocation>
</comment>
<evidence type="ECO:0000256" key="2">
    <source>
        <dbReference type="ARBA" id="ARBA00022692"/>
    </source>
</evidence>